<comment type="caution">
    <text evidence="2">The sequence shown here is derived from an EMBL/GenBank/DDBJ whole genome shotgun (WGS) entry which is preliminary data.</text>
</comment>
<dbReference type="EMBL" id="JAYMYQ010000003">
    <property type="protein sequence ID" value="KAK7343767.1"/>
    <property type="molecule type" value="Genomic_DNA"/>
</dbReference>
<name>A0AAN9LX42_CANGL</name>
<feature type="region of interest" description="Disordered" evidence="1">
    <location>
        <begin position="1"/>
        <end position="24"/>
    </location>
</feature>
<protein>
    <submittedName>
        <fullName evidence="2">Uncharacterized protein</fullName>
    </submittedName>
</protein>
<gene>
    <name evidence="2" type="ORF">VNO77_12785</name>
</gene>
<proteinExistence type="predicted"/>
<evidence type="ECO:0000313" key="3">
    <source>
        <dbReference type="Proteomes" id="UP001367508"/>
    </source>
</evidence>
<accession>A0AAN9LX42</accession>
<dbReference type="Proteomes" id="UP001367508">
    <property type="component" value="Unassembled WGS sequence"/>
</dbReference>
<evidence type="ECO:0000313" key="2">
    <source>
        <dbReference type="EMBL" id="KAK7343767.1"/>
    </source>
</evidence>
<sequence>MIRLGKTGKERQQGKARKKRQQEEKKYSLPLYYYDSHSIGAHPSLSSFTAAPSYPNHTCLPLHSNHNPSFPFPSIYQIYFCHAAHEYLSLFFPL</sequence>
<reference evidence="2 3" key="1">
    <citation type="submission" date="2024-01" db="EMBL/GenBank/DDBJ databases">
        <title>The genomes of 5 underutilized Papilionoideae crops provide insights into root nodulation and disease resistanc.</title>
        <authorList>
            <person name="Jiang F."/>
        </authorList>
    </citation>
    <scope>NUCLEOTIDE SEQUENCE [LARGE SCALE GENOMIC DNA]</scope>
    <source>
        <strain evidence="2">LVBAO_FW01</strain>
        <tissue evidence="2">Leaves</tissue>
    </source>
</reference>
<organism evidence="2 3">
    <name type="scientific">Canavalia gladiata</name>
    <name type="common">Sword bean</name>
    <name type="synonym">Dolichos gladiatus</name>
    <dbReference type="NCBI Taxonomy" id="3824"/>
    <lineage>
        <taxon>Eukaryota</taxon>
        <taxon>Viridiplantae</taxon>
        <taxon>Streptophyta</taxon>
        <taxon>Embryophyta</taxon>
        <taxon>Tracheophyta</taxon>
        <taxon>Spermatophyta</taxon>
        <taxon>Magnoliopsida</taxon>
        <taxon>eudicotyledons</taxon>
        <taxon>Gunneridae</taxon>
        <taxon>Pentapetalae</taxon>
        <taxon>rosids</taxon>
        <taxon>fabids</taxon>
        <taxon>Fabales</taxon>
        <taxon>Fabaceae</taxon>
        <taxon>Papilionoideae</taxon>
        <taxon>50 kb inversion clade</taxon>
        <taxon>NPAAA clade</taxon>
        <taxon>indigoferoid/millettioid clade</taxon>
        <taxon>Phaseoleae</taxon>
        <taxon>Canavalia</taxon>
    </lineage>
</organism>
<keyword evidence="3" id="KW-1185">Reference proteome</keyword>
<dbReference type="AlphaFoldDB" id="A0AAN9LX42"/>
<evidence type="ECO:0000256" key="1">
    <source>
        <dbReference type="SAM" id="MobiDB-lite"/>
    </source>
</evidence>